<evidence type="ECO:0000259" key="2">
    <source>
        <dbReference type="Pfam" id="PF11127"/>
    </source>
</evidence>
<accession>A0ABZ2RQT8</accession>
<dbReference type="RefSeq" id="WP_065760879.1">
    <property type="nucleotide sequence ID" value="NZ_CP115817.1"/>
</dbReference>
<dbReference type="Proteomes" id="UP001476583">
    <property type="component" value="Chromosome"/>
</dbReference>
<evidence type="ECO:0000313" key="4">
    <source>
        <dbReference type="Proteomes" id="UP001476583"/>
    </source>
</evidence>
<sequence length="61" mass="6499">MKKNVGGIDRLIRILAGVALILWAVLGGPIWAWIGVLPLATGALSWCPAYSLVGIKTCPRQ</sequence>
<keyword evidence="1" id="KW-1133">Transmembrane helix</keyword>
<feature type="domain" description="Inner membrane protein YgaP-like transmembrane" evidence="2">
    <location>
        <begin position="1"/>
        <end position="61"/>
    </location>
</feature>
<keyword evidence="4" id="KW-1185">Reference proteome</keyword>
<evidence type="ECO:0000313" key="3">
    <source>
        <dbReference type="EMBL" id="WXL26584.1"/>
    </source>
</evidence>
<dbReference type="EMBL" id="CP148074">
    <property type="protein sequence ID" value="WXL26584.1"/>
    <property type="molecule type" value="Genomic_DNA"/>
</dbReference>
<keyword evidence="1" id="KW-0472">Membrane</keyword>
<proteinExistence type="predicted"/>
<feature type="transmembrane region" description="Helical" evidence="1">
    <location>
        <begin position="12"/>
        <end position="34"/>
    </location>
</feature>
<dbReference type="Pfam" id="PF11127">
    <property type="entry name" value="YgaP-like_TM"/>
    <property type="match status" value="1"/>
</dbReference>
<protein>
    <submittedName>
        <fullName evidence="3">DUF2892 domain-containing protein</fullName>
    </submittedName>
</protein>
<evidence type="ECO:0000256" key="1">
    <source>
        <dbReference type="SAM" id="Phobius"/>
    </source>
</evidence>
<keyword evidence="1" id="KW-0812">Transmembrane</keyword>
<name>A0ABZ2RQT8_ECTME</name>
<dbReference type="InterPro" id="IPR021309">
    <property type="entry name" value="YgaP-like_TM"/>
</dbReference>
<gene>
    <name evidence="3" type="ORF">WG219_03655</name>
</gene>
<organism evidence="3 4">
    <name type="scientific">Ectopseudomonas mendocina</name>
    <name type="common">Pseudomonas mendocina</name>
    <dbReference type="NCBI Taxonomy" id="300"/>
    <lineage>
        <taxon>Bacteria</taxon>
        <taxon>Pseudomonadati</taxon>
        <taxon>Pseudomonadota</taxon>
        <taxon>Gammaproteobacteria</taxon>
        <taxon>Pseudomonadales</taxon>
        <taxon>Pseudomonadaceae</taxon>
        <taxon>Ectopseudomonas</taxon>
    </lineage>
</organism>
<reference evidence="3 4" key="1">
    <citation type="submission" date="2024-03" db="EMBL/GenBank/DDBJ databases">
        <title>Complete genome of BD2.</title>
        <authorList>
            <person name="Cao G."/>
        </authorList>
    </citation>
    <scope>NUCLEOTIDE SEQUENCE [LARGE SCALE GENOMIC DNA]</scope>
    <source>
        <strain evidence="3 4">BD2</strain>
    </source>
</reference>